<gene>
    <name evidence="1" type="ORF">CDAR_543201</name>
</gene>
<name>A0AAV4WXT3_9ARAC</name>
<organism evidence="1 2">
    <name type="scientific">Caerostris darwini</name>
    <dbReference type="NCBI Taxonomy" id="1538125"/>
    <lineage>
        <taxon>Eukaryota</taxon>
        <taxon>Metazoa</taxon>
        <taxon>Ecdysozoa</taxon>
        <taxon>Arthropoda</taxon>
        <taxon>Chelicerata</taxon>
        <taxon>Arachnida</taxon>
        <taxon>Araneae</taxon>
        <taxon>Araneomorphae</taxon>
        <taxon>Entelegynae</taxon>
        <taxon>Araneoidea</taxon>
        <taxon>Araneidae</taxon>
        <taxon>Caerostris</taxon>
    </lineage>
</organism>
<protein>
    <submittedName>
        <fullName evidence="1">Uncharacterized protein</fullName>
    </submittedName>
</protein>
<accession>A0AAV4WXT3</accession>
<evidence type="ECO:0000313" key="1">
    <source>
        <dbReference type="EMBL" id="GIY87727.1"/>
    </source>
</evidence>
<reference evidence="1 2" key="1">
    <citation type="submission" date="2021-06" db="EMBL/GenBank/DDBJ databases">
        <title>Caerostris darwini draft genome.</title>
        <authorList>
            <person name="Kono N."/>
            <person name="Arakawa K."/>
        </authorList>
    </citation>
    <scope>NUCLEOTIDE SEQUENCE [LARGE SCALE GENOMIC DNA]</scope>
</reference>
<proteinExistence type="predicted"/>
<comment type="caution">
    <text evidence="1">The sequence shown here is derived from an EMBL/GenBank/DDBJ whole genome shotgun (WGS) entry which is preliminary data.</text>
</comment>
<dbReference type="Proteomes" id="UP001054837">
    <property type="component" value="Unassembled WGS sequence"/>
</dbReference>
<dbReference type="EMBL" id="BPLQ01015374">
    <property type="protein sequence ID" value="GIY87727.1"/>
    <property type="molecule type" value="Genomic_DNA"/>
</dbReference>
<evidence type="ECO:0000313" key="2">
    <source>
        <dbReference type="Proteomes" id="UP001054837"/>
    </source>
</evidence>
<sequence>MTRTELQQLIAAGNVRDGNFAERSLAPKIVSVDRTMLTRMETGRRCHRADYRFMHCLRKGCENERGRANTTLRKPFKSQHIHYFLKQLLVIMAPYFAPAKMKLPSTKSFEVCSALGVDEKITRGAHFEEYH</sequence>
<dbReference type="AlphaFoldDB" id="A0AAV4WXT3"/>
<keyword evidence="2" id="KW-1185">Reference proteome</keyword>